<keyword evidence="3" id="KW-0067">ATP-binding</keyword>
<dbReference type="InterPro" id="IPR041546">
    <property type="entry name" value="ClpA/ClpB_AAA_lid"/>
</dbReference>
<feature type="region of interest" description="Disordered" evidence="7">
    <location>
        <begin position="150"/>
        <end position="180"/>
    </location>
</feature>
<evidence type="ECO:0000256" key="5">
    <source>
        <dbReference type="PROSITE-ProRule" id="PRU01251"/>
    </source>
</evidence>
<evidence type="ECO:0000259" key="9">
    <source>
        <dbReference type="PROSITE" id="PS51903"/>
    </source>
</evidence>
<dbReference type="InterPro" id="IPR003959">
    <property type="entry name" value="ATPase_AAA_core"/>
</dbReference>
<dbReference type="PRINTS" id="PR00300">
    <property type="entry name" value="CLPPROTEASEA"/>
</dbReference>
<dbReference type="Pfam" id="PF17871">
    <property type="entry name" value="AAA_lid_9"/>
    <property type="match status" value="1"/>
</dbReference>
<dbReference type="FunFam" id="3.40.50.300:FF:000010">
    <property type="entry name" value="Chaperone clpB 1, putative"/>
    <property type="match status" value="1"/>
</dbReference>
<dbReference type="SUPFAM" id="SSF52540">
    <property type="entry name" value="P-loop containing nucleoside triphosphate hydrolases"/>
    <property type="match status" value="2"/>
</dbReference>
<dbReference type="RefSeq" id="WP_145353767.1">
    <property type="nucleotide sequence ID" value="NZ_CP036262.1"/>
</dbReference>
<feature type="region of interest" description="Disordered" evidence="7">
    <location>
        <begin position="834"/>
        <end position="853"/>
    </location>
</feature>
<evidence type="ECO:0000256" key="1">
    <source>
        <dbReference type="ARBA" id="ARBA00022737"/>
    </source>
</evidence>
<dbReference type="AlphaFoldDB" id="A0A517ML07"/>
<dbReference type="Gene3D" id="1.10.8.60">
    <property type="match status" value="2"/>
</dbReference>
<dbReference type="CDD" id="cd00009">
    <property type="entry name" value="AAA"/>
    <property type="match status" value="1"/>
</dbReference>
<dbReference type="InterPro" id="IPR001270">
    <property type="entry name" value="ClpA/B"/>
</dbReference>
<dbReference type="GO" id="GO:0005737">
    <property type="term" value="C:cytoplasm"/>
    <property type="evidence" value="ECO:0007669"/>
    <property type="project" value="TreeGrafter"/>
</dbReference>
<dbReference type="InterPro" id="IPR050130">
    <property type="entry name" value="ClpA_ClpB"/>
</dbReference>
<dbReference type="GO" id="GO:0016887">
    <property type="term" value="F:ATP hydrolysis activity"/>
    <property type="evidence" value="ECO:0007669"/>
    <property type="project" value="InterPro"/>
</dbReference>
<dbReference type="PROSITE" id="PS00870">
    <property type="entry name" value="CLPAB_1"/>
    <property type="match status" value="1"/>
</dbReference>
<proteinExistence type="predicted"/>
<evidence type="ECO:0000313" key="10">
    <source>
        <dbReference type="EMBL" id="QDS95563.1"/>
    </source>
</evidence>
<feature type="compositionally biased region" description="Low complexity" evidence="7">
    <location>
        <begin position="834"/>
        <end position="843"/>
    </location>
</feature>
<reference evidence="10 11" key="1">
    <citation type="submission" date="2019-02" db="EMBL/GenBank/DDBJ databases">
        <title>Deep-cultivation of Planctomycetes and their phenomic and genomic characterization uncovers novel biology.</title>
        <authorList>
            <person name="Wiegand S."/>
            <person name="Jogler M."/>
            <person name="Boedeker C."/>
            <person name="Pinto D."/>
            <person name="Vollmers J."/>
            <person name="Rivas-Marin E."/>
            <person name="Kohn T."/>
            <person name="Peeters S.H."/>
            <person name="Heuer A."/>
            <person name="Rast P."/>
            <person name="Oberbeckmann S."/>
            <person name="Bunk B."/>
            <person name="Jeske O."/>
            <person name="Meyerdierks A."/>
            <person name="Storesund J.E."/>
            <person name="Kallscheuer N."/>
            <person name="Luecker S."/>
            <person name="Lage O.M."/>
            <person name="Pohl T."/>
            <person name="Merkel B.J."/>
            <person name="Hornburger P."/>
            <person name="Mueller R.-W."/>
            <person name="Bruemmer F."/>
            <person name="Labrenz M."/>
            <person name="Spormann A.M."/>
            <person name="Op den Camp H."/>
            <person name="Overmann J."/>
            <person name="Amann R."/>
            <person name="Jetten M.S.M."/>
            <person name="Mascher T."/>
            <person name="Medema M.H."/>
            <person name="Devos D.P."/>
            <person name="Kaster A.-K."/>
            <person name="Ovreas L."/>
            <person name="Rohde M."/>
            <person name="Galperin M.Y."/>
            <person name="Jogler C."/>
        </authorList>
    </citation>
    <scope>NUCLEOTIDE SEQUENCE [LARGE SCALE GENOMIC DNA]</scope>
    <source>
        <strain evidence="10 11">FF011L</strain>
    </source>
</reference>
<dbReference type="SUPFAM" id="SSF81923">
    <property type="entry name" value="Double Clp-N motif"/>
    <property type="match status" value="1"/>
</dbReference>
<dbReference type="PANTHER" id="PTHR11638">
    <property type="entry name" value="ATP-DEPENDENT CLP PROTEASE"/>
    <property type="match status" value="1"/>
</dbReference>
<feature type="compositionally biased region" description="Basic and acidic residues" evidence="7">
    <location>
        <begin position="152"/>
        <end position="161"/>
    </location>
</feature>
<keyword evidence="6" id="KW-0175">Coiled coil</keyword>
<feature type="coiled-coil region" evidence="6">
    <location>
        <begin position="429"/>
        <end position="482"/>
    </location>
</feature>
<dbReference type="InterPro" id="IPR019489">
    <property type="entry name" value="Clp_ATPase_C"/>
</dbReference>
<evidence type="ECO:0000256" key="2">
    <source>
        <dbReference type="ARBA" id="ARBA00022741"/>
    </source>
</evidence>
<dbReference type="CDD" id="cd19499">
    <property type="entry name" value="RecA-like_ClpB_Hsp104-like"/>
    <property type="match status" value="1"/>
</dbReference>
<feature type="domain" description="UVR" evidence="8">
    <location>
        <begin position="433"/>
        <end position="468"/>
    </location>
</feature>
<feature type="compositionally biased region" description="Low complexity" evidence="7">
    <location>
        <begin position="162"/>
        <end position="176"/>
    </location>
</feature>
<organism evidence="10 11">
    <name type="scientific">Roseimaritima multifibrata</name>
    <dbReference type="NCBI Taxonomy" id="1930274"/>
    <lineage>
        <taxon>Bacteria</taxon>
        <taxon>Pseudomonadati</taxon>
        <taxon>Planctomycetota</taxon>
        <taxon>Planctomycetia</taxon>
        <taxon>Pirellulales</taxon>
        <taxon>Pirellulaceae</taxon>
        <taxon>Roseimaritima</taxon>
    </lineage>
</organism>
<evidence type="ECO:0000256" key="3">
    <source>
        <dbReference type="ARBA" id="ARBA00022840"/>
    </source>
</evidence>
<dbReference type="InterPro" id="IPR018368">
    <property type="entry name" value="ClpA/B_CS1"/>
</dbReference>
<dbReference type="InterPro" id="IPR004176">
    <property type="entry name" value="Clp_R_N"/>
</dbReference>
<dbReference type="FunFam" id="3.40.50.300:FF:000025">
    <property type="entry name" value="ATP-dependent Clp protease subunit"/>
    <property type="match status" value="1"/>
</dbReference>
<keyword evidence="4" id="KW-0143">Chaperone</keyword>
<dbReference type="PROSITE" id="PS50151">
    <property type="entry name" value="UVR"/>
    <property type="match status" value="1"/>
</dbReference>
<dbReference type="InterPro" id="IPR036628">
    <property type="entry name" value="Clp_N_dom_sf"/>
</dbReference>
<gene>
    <name evidence="10" type="ORF">FF011L_43600</name>
</gene>
<dbReference type="Gene3D" id="4.10.860.10">
    <property type="entry name" value="UVR domain"/>
    <property type="match status" value="1"/>
</dbReference>
<dbReference type="InterPro" id="IPR001943">
    <property type="entry name" value="UVR_dom"/>
</dbReference>
<sequence length="853" mass="95266">MYERFTDRARKVMQLANQEAQRFNHEYIGTEHILLGLVKEGSGVAANVLKNLEVDLRKIRLEVEKLVQSGPEMVTVGKLPQTPRAKKVIEYSMEEARNLNHTYVGTEHILLGLLREQEGVAAQVLMNLGLKLEDVREEVLNLLGHGLEGSEVGERGGRTGEGESSSGSTKSGKSKTPALDSFGRDLTELAKKGELDPVIGREREIERAIQILCRRTKNNPVLLGEAGVGKTAIVEGFAQRVIEGEVPDILADKRIVVLDLAMMVAGTKYRGQFEERIKAVMTEVRRAKNTILFIDELHTLVGAGGAEGAIDAANVLKPALARGEIQCIGATTLDEYRKYIEKDNALARRFQEIIVEPTGTVETIAILKGLRQRYEEHHRVQITDDAVVAAVEMSERYISARCLPDKAIDVIDEAGARIRLRTMTRPPDLKEIDVEVETLNKDKEDAVANQDFEKAAKLRDQAEKLRRKKEQITREWREKSQQTDGVVDEEVIAEVVSKMTGIPLTRLSTEDSLRLMQMEEELHKRVVSQDAAVTAISKAVRRSRSGLKDPKRPTGSFIFAGPTGVGKTLLAKALAEYMFGDADALVHIDMSEYMEKHNVSRLIGAPPGFVGYEEGGQLTEKIRRRPYAVVLFDEIEKAHPDVFNTLLQVMEEGRLTDSFGRNIDFRNTILIMTTNAGAEAIKNESAFGFQRPEDDSSYESMKSRVMDSIQKVFRPEFLNRLDDTIIFRHLTVENLKGVIDFELIKVRERLGERGFALELTDAAKEFLIKKGSDLDYGARPLRRAIEQRIEDPLAEELLRGTFEGKDTLIVDVHKDDEGKVTRLNFEAEVRGIAAPEEPVAASSSKEEGDSSES</sequence>
<name>A0A517ML07_9BACT</name>
<dbReference type="SMART" id="SM01086">
    <property type="entry name" value="ClpB_D2-small"/>
    <property type="match status" value="1"/>
</dbReference>
<dbReference type="Pfam" id="PF00004">
    <property type="entry name" value="AAA"/>
    <property type="match status" value="1"/>
</dbReference>
<dbReference type="Gene3D" id="1.10.1780.10">
    <property type="entry name" value="Clp, N-terminal domain"/>
    <property type="match status" value="1"/>
</dbReference>
<dbReference type="KEGG" id="rml:FF011L_43600"/>
<dbReference type="PROSITE" id="PS51903">
    <property type="entry name" value="CLP_R"/>
    <property type="match status" value="1"/>
</dbReference>
<dbReference type="Pfam" id="PF02861">
    <property type="entry name" value="Clp_N"/>
    <property type="match status" value="1"/>
</dbReference>
<dbReference type="InterPro" id="IPR003593">
    <property type="entry name" value="AAA+_ATPase"/>
</dbReference>
<evidence type="ECO:0000256" key="7">
    <source>
        <dbReference type="SAM" id="MobiDB-lite"/>
    </source>
</evidence>
<evidence type="ECO:0000313" key="11">
    <source>
        <dbReference type="Proteomes" id="UP000320672"/>
    </source>
</evidence>
<dbReference type="InterPro" id="IPR027417">
    <property type="entry name" value="P-loop_NTPase"/>
</dbReference>
<keyword evidence="2" id="KW-0547">Nucleotide-binding</keyword>
<dbReference type="Proteomes" id="UP000320672">
    <property type="component" value="Chromosome"/>
</dbReference>
<protein>
    <submittedName>
        <fullName evidence="10">ClpA/B family protein</fullName>
    </submittedName>
</protein>
<dbReference type="Pfam" id="PF10431">
    <property type="entry name" value="ClpB_D2-small"/>
    <property type="match status" value="1"/>
</dbReference>
<dbReference type="GO" id="GO:0005524">
    <property type="term" value="F:ATP binding"/>
    <property type="evidence" value="ECO:0007669"/>
    <property type="project" value="UniProtKB-KW"/>
</dbReference>
<evidence type="ECO:0000256" key="4">
    <source>
        <dbReference type="ARBA" id="ARBA00023186"/>
    </source>
</evidence>
<feature type="domain" description="Clp R" evidence="9">
    <location>
        <begin position="2"/>
        <end position="145"/>
    </location>
</feature>
<dbReference type="EMBL" id="CP036262">
    <property type="protein sequence ID" value="QDS95563.1"/>
    <property type="molecule type" value="Genomic_DNA"/>
</dbReference>
<evidence type="ECO:0000259" key="8">
    <source>
        <dbReference type="PROSITE" id="PS50151"/>
    </source>
</evidence>
<accession>A0A517ML07</accession>
<dbReference type="Pfam" id="PF07724">
    <property type="entry name" value="AAA_2"/>
    <property type="match status" value="1"/>
</dbReference>
<evidence type="ECO:0000256" key="6">
    <source>
        <dbReference type="SAM" id="Coils"/>
    </source>
</evidence>
<dbReference type="Gene3D" id="3.40.50.300">
    <property type="entry name" value="P-loop containing nucleotide triphosphate hydrolases"/>
    <property type="match status" value="2"/>
</dbReference>
<keyword evidence="11" id="KW-1185">Reference proteome</keyword>
<dbReference type="OrthoDB" id="9803641at2"/>
<dbReference type="GO" id="GO:0034605">
    <property type="term" value="P:cellular response to heat"/>
    <property type="evidence" value="ECO:0007669"/>
    <property type="project" value="TreeGrafter"/>
</dbReference>
<dbReference type="PANTHER" id="PTHR11638:SF18">
    <property type="entry name" value="HEAT SHOCK PROTEIN 104"/>
    <property type="match status" value="1"/>
</dbReference>
<dbReference type="SMART" id="SM00382">
    <property type="entry name" value="AAA"/>
    <property type="match status" value="2"/>
</dbReference>
<feature type="compositionally biased region" description="Basic and acidic residues" evidence="7">
    <location>
        <begin position="844"/>
        <end position="853"/>
    </location>
</feature>
<keyword evidence="1 5" id="KW-0677">Repeat</keyword>